<dbReference type="GO" id="GO:0016763">
    <property type="term" value="F:pentosyltransferase activity"/>
    <property type="evidence" value="ECO:0007669"/>
    <property type="project" value="TreeGrafter"/>
</dbReference>
<evidence type="ECO:0000256" key="5">
    <source>
        <dbReference type="ARBA" id="ARBA00022692"/>
    </source>
</evidence>
<evidence type="ECO:0000259" key="10">
    <source>
        <dbReference type="Pfam" id="PF13231"/>
    </source>
</evidence>
<comment type="subcellular location">
    <subcellularLocation>
        <location evidence="1">Cell membrane</location>
        <topology evidence="1">Multi-pass membrane protein</topology>
    </subcellularLocation>
</comment>
<evidence type="ECO:0000256" key="6">
    <source>
        <dbReference type="ARBA" id="ARBA00022989"/>
    </source>
</evidence>
<dbReference type="RefSeq" id="WP_093261879.1">
    <property type="nucleotide sequence ID" value="NZ_FNOK01000004.1"/>
</dbReference>
<reference evidence="12" key="1">
    <citation type="submission" date="2016-10" db="EMBL/GenBank/DDBJ databases">
        <authorList>
            <person name="Varghese N."/>
            <person name="Submissions S."/>
        </authorList>
    </citation>
    <scope>NUCLEOTIDE SEQUENCE [LARGE SCALE GENOMIC DNA]</scope>
    <source>
        <strain evidence="12">CGMCC 4.3530</strain>
    </source>
</reference>
<feature type="domain" description="Glycosyltransferase RgtA/B/C/D-like" evidence="10">
    <location>
        <begin position="67"/>
        <end position="232"/>
    </location>
</feature>
<evidence type="ECO:0000313" key="12">
    <source>
        <dbReference type="Proteomes" id="UP000199529"/>
    </source>
</evidence>
<gene>
    <name evidence="11" type="ORF">SAMN05216215_100457</name>
</gene>
<feature type="transmembrane region" description="Helical" evidence="9">
    <location>
        <begin position="262"/>
        <end position="281"/>
    </location>
</feature>
<dbReference type="OrthoDB" id="5166595at2"/>
<keyword evidence="6 9" id="KW-1133">Transmembrane helix</keyword>
<evidence type="ECO:0000256" key="2">
    <source>
        <dbReference type="ARBA" id="ARBA00022475"/>
    </source>
</evidence>
<evidence type="ECO:0000256" key="1">
    <source>
        <dbReference type="ARBA" id="ARBA00004651"/>
    </source>
</evidence>
<dbReference type="Proteomes" id="UP000199529">
    <property type="component" value="Unassembled WGS sequence"/>
</dbReference>
<feature type="transmembrane region" description="Helical" evidence="9">
    <location>
        <begin position="21"/>
        <end position="40"/>
    </location>
</feature>
<keyword evidence="5 9" id="KW-0812">Transmembrane</keyword>
<dbReference type="PANTHER" id="PTHR33908">
    <property type="entry name" value="MANNOSYLTRANSFERASE YKCB-RELATED"/>
    <property type="match status" value="1"/>
</dbReference>
<organism evidence="11 12">
    <name type="scientific">Saccharopolyspora shandongensis</name>
    <dbReference type="NCBI Taxonomy" id="418495"/>
    <lineage>
        <taxon>Bacteria</taxon>
        <taxon>Bacillati</taxon>
        <taxon>Actinomycetota</taxon>
        <taxon>Actinomycetes</taxon>
        <taxon>Pseudonocardiales</taxon>
        <taxon>Pseudonocardiaceae</taxon>
        <taxon>Saccharopolyspora</taxon>
    </lineage>
</organism>
<dbReference type="PANTHER" id="PTHR33908:SF11">
    <property type="entry name" value="MEMBRANE PROTEIN"/>
    <property type="match status" value="1"/>
</dbReference>
<sequence length="490" mass="53175">MSAQLLSPQQPPPTRTELPPLAKGPVFTIAGLVAAAHLAFSPFGGFWIDEAYMLAAGKYHPDWGYVDQPPLAPLIAAAMDWIAPGMMPVLRLPAVLATAAIVVLTALLAREFGGDRRAQALAGAAGATGLWTALVGHWVTPYTFEPLLWLALTWCLVRWVRLRDLGRPDDRLLLLFGVLLGINMQMKFQVAILCVALLVSVLLVGPRDILRRPMFWGGVGIAALIALPTVLWQAFNGWPQLQMGSIVAAESPMLSGGRGGTAMNLVLFAGVAGTTLFLFGLWRLMRSPELRSYRFFAVTTVLLYGFFIATAGRPYYLIGLYGVSIAAGVVGFQRRRESRRTRFGWTAWPAFALSAVAAGYMMYASTTMTSMFGMSTVDSLARDSAAAYAALPPEQQQHTAILADSYVTAAMVEVGGAQHDLPQVYSPHRGYGYFPPPTEQIDSVLVVGDPTSLRTQFSEVRQVSGGEVPIWLCTGKLAPWTEIWPEVKSL</sequence>
<dbReference type="InterPro" id="IPR050297">
    <property type="entry name" value="LipidA_mod_glycosyltrf_83"/>
</dbReference>
<dbReference type="GO" id="GO:0005886">
    <property type="term" value="C:plasma membrane"/>
    <property type="evidence" value="ECO:0007669"/>
    <property type="project" value="UniProtKB-SubCell"/>
</dbReference>
<dbReference type="InterPro" id="IPR038731">
    <property type="entry name" value="RgtA/B/C-like"/>
</dbReference>
<feature type="transmembrane region" description="Helical" evidence="9">
    <location>
        <begin position="215"/>
        <end position="235"/>
    </location>
</feature>
<keyword evidence="2" id="KW-1003">Cell membrane</keyword>
<keyword evidence="12" id="KW-1185">Reference proteome</keyword>
<feature type="region of interest" description="Disordered" evidence="8">
    <location>
        <begin position="1"/>
        <end position="20"/>
    </location>
</feature>
<proteinExistence type="predicted"/>
<feature type="transmembrane region" description="Helical" evidence="9">
    <location>
        <begin position="293"/>
        <end position="309"/>
    </location>
</feature>
<dbReference type="GO" id="GO:0009103">
    <property type="term" value="P:lipopolysaccharide biosynthetic process"/>
    <property type="evidence" value="ECO:0007669"/>
    <property type="project" value="UniProtKB-ARBA"/>
</dbReference>
<dbReference type="STRING" id="418495.SAMN05216215_100457"/>
<feature type="transmembrane region" description="Helical" evidence="9">
    <location>
        <begin position="172"/>
        <end position="203"/>
    </location>
</feature>
<evidence type="ECO:0000256" key="9">
    <source>
        <dbReference type="SAM" id="Phobius"/>
    </source>
</evidence>
<feature type="transmembrane region" description="Helical" evidence="9">
    <location>
        <begin position="344"/>
        <end position="363"/>
    </location>
</feature>
<feature type="transmembrane region" description="Helical" evidence="9">
    <location>
        <begin position="121"/>
        <end position="140"/>
    </location>
</feature>
<keyword evidence="3 11" id="KW-0328">Glycosyltransferase</keyword>
<evidence type="ECO:0000256" key="4">
    <source>
        <dbReference type="ARBA" id="ARBA00022679"/>
    </source>
</evidence>
<dbReference type="Pfam" id="PF13231">
    <property type="entry name" value="PMT_2"/>
    <property type="match status" value="1"/>
</dbReference>
<feature type="transmembrane region" description="Helical" evidence="9">
    <location>
        <begin position="315"/>
        <end position="332"/>
    </location>
</feature>
<evidence type="ECO:0000256" key="7">
    <source>
        <dbReference type="ARBA" id="ARBA00023136"/>
    </source>
</evidence>
<name>A0A1H2UQX1_9PSEU</name>
<evidence type="ECO:0000256" key="3">
    <source>
        <dbReference type="ARBA" id="ARBA00022676"/>
    </source>
</evidence>
<keyword evidence="7 9" id="KW-0472">Membrane</keyword>
<keyword evidence="4 11" id="KW-0808">Transferase</keyword>
<protein>
    <submittedName>
        <fullName evidence="11">Dolichyl-phosphate-mannose-protein mannosyltransferase</fullName>
    </submittedName>
</protein>
<accession>A0A1H2UQX1</accession>
<evidence type="ECO:0000313" key="11">
    <source>
        <dbReference type="EMBL" id="SDW58482.1"/>
    </source>
</evidence>
<feature type="transmembrane region" description="Helical" evidence="9">
    <location>
        <begin position="89"/>
        <end position="109"/>
    </location>
</feature>
<dbReference type="EMBL" id="FNOK01000004">
    <property type="protein sequence ID" value="SDW58482.1"/>
    <property type="molecule type" value="Genomic_DNA"/>
</dbReference>
<evidence type="ECO:0000256" key="8">
    <source>
        <dbReference type="SAM" id="MobiDB-lite"/>
    </source>
</evidence>
<dbReference type="AlphaFoldDB" id="A0A1H2UQX1"/>